<evidence type="ECO:0000313" key="2">
    <source>
        <dbReference type="EMBL" id="QEC68847.1"/>
    </source>
</evidence>
<accession>A0A5B8VBG1</accession>
<dbReference type="EMBL" id="CP042435">
    <property type="protein sequence ID" value="QEC68847.1"/>
    <property type="molecule type" value="Genomic_DNA"/>
</dbReference>
<dbReference type="NCBIfam" id="TIGR00778">
    <property type="entry name" value="ahpD_dom"/>
    <property type="match status" value="1"/>
</dbReference>
<dbReference type="NCBIfam" id="TIGR01926">
    <property type="entry name" value="peroxid_rel"/>
    <property type="match status" value="1"/>
</dbReference>
<dbReference type="AlphaFoldDB" id="A0A5B8VBG1"/>
<dbReference type="Pfam" id="PF02627">
    <property type="entry name" value="CMD"/>
    <property type="match status" value="1"/>
</dbReference>
<sequence>MAHIEVPEGVPGIRSLVMFRPETGKPLYELAQVLLRGPSTLSEAERELIAAYVSYRNDCMFCMSSHAAAARCLYGDAKNTVDEVLKDMRHAPVSNKLKALLHIAGKVQILSKEVTPDDIVAARKEGADDREIHDTVLIAAAFCMFNRYVDGLASFTPTDPEVYEAMGERMAKGYVMPAETAY</sequence>
<dbReference type="Gene3D" id="1.20.1290.10">
    <property type="entry name" value="AhpD-like"/>
    <property type="match status" value="1"/>
</dbReference>
<dbReference type="Proteomes" id="UP000321533">
    <property type="component" value="Chromosome"/>
</dbReference>
<gene>
    <name evidence="2" type="ORF">FRZ67_16605</name>
</gene>
<dbReference type="PANTHER" id="PTHR35446:SF2">
    <property type="entry name" value="CARBOXYMUCONOLACTONE DECARBOXYLASE-LIKE DOMAIN-CONTAINING PROTEIN"/>
    <property type="match status" value="1"/>
</dbReference>
<keyword evidence="2" id="KW-0575">Peroxidase</keyword>
<evidence type="ECO:0000313" key="3">
    <source>
        <dbReference type="Proteomes" id="UP000321533"/>
    </source>
</evidence>
<dbReference type="RefSeq" id="WP_147191284.1">
    <property type="nucleotide sequence ID" value="NZ_CP042435.1"/>
</dbReference>
<dbReference type="InterPro" id="IPR004675">
    <property type="entry name" value="AhpD_core"/>
</dbReference>
<dbReference type="PANTHER" id="PTHR35446">
    <property type="entry name" value="SI:CH211-175M2.5"/>
    <property type="match status" value="1"/>
</dbReference>
<name>A0A5B8VBG1_9BACT</name>
<dbReference type="OrthoDB" id="9808310at2"/>
<keyword evidence="2" id="KW-0560">Oxidoreductase</keyword>
<dbReference type="InterPro" id="IPR029032">
    <property type="entry name" value="AhpD-like"/>
</dbReference>
<keyword evidence="3" id="KW-1185">Reference proteome</keyword>
<dbReference type="SUPFAM" id="SSF69118">
    <property type="entry name" value="AhpD-like"/>
    <property type="match status" value="1"/>
</dbReference>
<proteinExistence type="predicted"/>
<dbReference type="KEGG" id="pgin:FRZ67_16605"/>
<evidence type="ECO:0000259" key="1">
    <source>
        <dbReference type="Pfam" id="PF02627"/>
    </source>
</evidence>
<reference evidence="2 3" key="1">
    <citation type="journal article" date="2016" name="Int. J. Syst. Evol. Microbiol.">
        <title>Panacibacter ginsenosidivorans gen. nov., sp. nov., with ginsenoside converting activity isolated from soil of a ginseng field.</title>
        <authorList>
            <person name="Siddiqi M.Z."/>
            <person name="Muhammad Shafi S."/>
            <person name="Choi K.D."/>
            <person name="Im W.T."/>
        </authorList>
    </citation>
    <scope>NUCLEOTIDE SEQUENCE [LARGE SCALE GENOMIC DNA]</scope>
    <source>
        <strain evidence="2 3">Gsoil1550</strain>
    </source>
</reference>
<dbReference type="InterPro" id="IPR010195">
    <property type="entry name" value="Uncharacterised_peroxidase-rel"/>
</dbReference>
<dbReference type="GO" id="GO:0051920">
    <property type="term" value="F:peroxiredoxin activity"/>
    <property type="evidence" value="ECO:0007669"/>
    <property type="project" value="InterPro"/>
</dbReference>
<protein>
    <submittedName>
        <fullName evidence="2">Peroxidase-related enzyme</fullName>
    </submittedName>
</protein>
<feature type="domain" description="Carboxymuconolactone decarboxylase-like" evidence="1">
    <location>
        <begin position="21"/>
        <end position="103"/>
    </location>
</feature>
<organism evidence="2 3">
    <name type="scientific">Panacibacter ginsenosidivorans</name>
    <dbReference type="NCBI Taxonomy" id="1813871"/>
    <lineage>
        <taxon>Bacteria</taxon>
        <taxon>Pseudomonadati</taxon>
        <taxon>Bacteroidota</taxon>
        <taxon>Chitinophagia</taxon>
        <taxon>Chitinophagales</taxon>
        <taxon>Chitinophagaceae</taxon>
        <taxon>Panacibacter</taxon>
    </lineage>
</organism>
<dbReference type="InterPro" id="IPR003779">
    <property type="entry name" value="CMD-like"/>
</dbReference>